<gene>
    <name evidence="2" type="ORF">NBZ79_08230</name>
</gene>
<reference evidence="2" key="1">
    <citation type="submission" date="2022-06" db="EMBL/GenBank/DDBJ databases">
        <title>Sneathiella actinostolidae sp. nov., isolated from a sea anemonein the Western Pacific Ocean.</title>
        <authorList>
            <person name="Wei M.J."/>
        </authorList>
    </citation>
    <scope>NUCLEOTIDE SEQUENCE</scope>
    <source>
        <strain evidence="2">PHK-P5</strain>
    </source>
</reference>
<protein>
    <recommendedName>
        <fullName evidence="4">YHS domain-containing protein</fullName>
    </recommendedName>
</protein>
<dbReference type="EMBL" id="CP098747">
    <property type="protein sequence ID" value="USG62963.1"/>
    <property type="molecule type" value="Genomic_DNA"/>
</dbReference>
<dbReference type="NCBIfam" id="NF041384">
    <property type="entry name" value="YHS_seleno_dom"/>
    <property type="match status" value="1"/>
</dbReference>
<evidence type="ECO:0000256" key="1">
    <source>
        <dbReference type="SAM" id="SignalP"/>
    </source>
</evidence>
<feature type="chain" id="PRO_5045346413" description="YHS domain-containing protein" evidence="1">
    <location>
        <begin position="24"/>
        <end position="152"/>
    </location>
</feature>
<dbReference type="Proteomes" id="UP001056291">
    <property type="component" value="Chromosome"/>
</dbReference>
<evidence type="ECO:0008006" key="4">
    <source>
        <dbReference type="Google" id="ProtNLM"/>
    </source>
</evidence>
<feature type="signal peptide" evidence="1">
    <location>
        <begin position="1"/>
        <end position="23"/>
    </location>
</feature>
<proteinExistence type="predicted"/>
<organism evidence="2 3">
    <name type="scientific">Sneathiella marina</name>
    <dbReference type="NCBI Taxonomy" id="2950108"/>
    <lineage>
        <taxon>Bacteria</taxon>
        <taxon>Pseudomonadati</taxon>
        <taxon>Pseudomonadota</taxon>
        <taxon>Alphaproteobacteria</taxon>
        <taxon>Sneathiellales</taxon>
        <taxon>Sneathiellaceae</taxon>
        <taxon>Sneathiella</taxon>
    </lineage>
</organism>
<name>A0ABY4WA00_9PROT</name>
<keyword evidence="3" id="KW-1185">Reference proteome</keyword>
<sequence length="152" mass="17149">MFRRFFAAILVSLLSLSAGSAWAFDEINKSYLGDLAVDGYDSVAYFNTQKPAEGQESHTAEWKGATWRFANAQSRDLFMASPESYAPQYGGYCSNQMSLGNLSDIDPGVWLIFEGKLYLFGHDIGKHRWEETGIAARIQDADRNWQQYLAKN</sequence>
<evidence type="ECO:0000313" key="3">
    <source>
        <dbReference type="Proteomes" id="UP001056291"/>
    </source>
</evidence>
<keyword evidence="1" id="KW-0732">Signal</keyword>
<dbReference type="RefSeq" id="WP_251937304.1">
    <property type="nucleotide sequence ID" value="NZ_CP098747.1"/>
</dbReference>
<evidence type="ECO:0000313" key="2">
    <source>
        <dbReference type="EMBL" id="USG62963.1"/>
    </source>
</evidence>
<accession>A0ABY4WA00</accession>